<feature type="transmembrane region" description="Helical" evidence="1">
    <location>
        <begin position="230"/>
        <end position="251"/>
    </location>
</feature>
<feature type="transmembrane region" description="Helical" evidence="1">
    <location>
        <begin position="143"/>
        <end position="164"/>
    </location>
</feature>
<evidence type="ECO:0000313" key="2">
    <source>
        <dbReference type="EMBL" id="THG00486.1"/>
    </source>
</evidence>
<keyword evidence="3" id="KW-1185">Reference proteome</keyword>
<protein>
    <submittedName>
        <fullName evidence="2">Uncharacterized protein</fullName>
    </submittedName>
</protein>
<sequence length="361" mass="40797">MRKLTSVEANATALLQVLPPSPLIARVPSSSPTNNYYGHGMFLFSAISILDSAFDITTLSIILCLILFSSLSLSFIFHLHLKSRRAYHLQNFNSLWSVRLLLVSFIAFWALNEILHLPFFYQRYLYPFFPSLTLSEQTNICKIHVVLSLGFFEPGFLISLLFLVDVSIKKRSPQDMWAMGSIILNCLPVFMLQVFFVFFSPLKAQLPDVFHVSYVLSIDPYNNKILMCTYPLFSIIVFAAFGIVYSLGFLFSYWKVVSLVINKGTRVRIHVLAFSVLVALPMQVLFLALSSFWRPDHHTYRGAMLGMFVSVSFCAIVGEGILVIKPIVDALATGGHCLQYNTSVELPPVQVGRREVVDVNR</sequence>
<dbReference type="Proteomes" id="UP000306102">
    <property type="component" value="Unassembled WGS sequence"/>
</dbReference>
<accession>A0A4S4DFD6</accession>
<evidence type="ECO:0000256" key="1">
    <source>
        <dbReference type="SAM" id="Phobius"/>
    </source>
</evidence>
<feature type="transmembrane region" description="Helical" evidence="1">
    <location>
        <begin position="271"/>
        <end position="293"/>
    </location>
</feature>
<feature type="transmembrane region" description="Helical" evidence="1">
    <location>
        <begin position="100"/>
        <end position="121"/>
    </location>
</feature>
<keyword evidence="1" id="KW-0812">Transmembrane</keyword>
<feature type="transmembrane region" description="Helical" evidence="1">
    <location>
        <begin position="176"/>
        <end position="199"/>
    </location>
</feature>
<organism evidence="2 3">
    <name type="scientific">Camellia sinensis var. sinensis</name>
    <name type="common">China tea</name>
    <dbReference type="NCBI Taxonomy" id="542762"/>
    <lineage>
        <taxon>Eukaryota</taxon>
        <taxon>Viridiplantae</taxon>
        <taxon>Streptophyta</taxon>
        <taxon>Embryophyta</taxon>
        <taxon>Tracheophyta</taxon>
        <taxon>Spermatophyta</taxon>
        <taxon>Magnoliopsida</taxon>
        <taxon>eudicotyledons</taxon>
        <taxon>Gunneridae</taxon>
        <taxon>Pentapetalae</taxon>
        <taxon>asterids</taxon>
        <taxon>Ericales</taxon>
        <taxon>Theaceae</taxon>
        <taxon>Camellia</taxon>
    </lineage>
</organism>
<reference evidence="2 3" key="1">
    <citation type="journal article" date="2018" name="Proc. Natl. Acad. Sci. U.S.A.">
        <title>Draft genome sequence of Camellia sinensis var. sinensis provides insights into the evolution of the tea genome and tea quality.</title>
        <authorList>
            <person name="Wei C."/>
            <person name="Yang H."/>
            <person name="Wang S."/>
            <person name="Zhao J."/>
            <person name="Liu C."/>
            <person name="Gao L."/>
            <person name="Xia E."/>
            <person name="Lu Y."/>
            <person name="Tai Y."/>
            <person name="She G."/>
            <person name="Sun J."/>
            <person name="Cao H."/>
            <person name="Tong W."/>
            <person name="Gao Q."/>
            <person name="Li Y."/>
            <person name="Deng W."/>
            <person name="Jiang X."/>
            <person name="Wang W."/>
            <person name="Chen Q."/>
            <person name="Zhang S."/>
            <person name="Li H."/>
            <person name="Wu J."/>
            <person name="Wang P."/>
            <person name="Li P."/>
            <person name="Shi C."/>
            <person name="Zheng F."/>
            <person name="Jian J."/>
            <person name="Huang B."/>
            <person name="Shan D."/>
            <person name="Shi M."/>
            <person name="Fang C."/>
            <person name="Yue Y."/>
            <person name="Li F."/>
            <person name="Li D."/>
            <person name="Wei S."/>
            <person name="Han B."/>
            <person name="Jiang C."/>
            <person name="Yin Y."/>
            <person name="Xia T."/>
            <person name="Zhang Z."/>
            <person name="Bennetzen J.L."/>
            <person name="Zhao S."/>
            <person name="Wan X."/>
        </authorList>
    </citation>
    <scope>NUCLEOTIDE SEQUENCE [LARGE SCALE GENOMIC DNA]</scope>
    <source>
        <strain evidence="3">cv. Shuchazao</strain>
        <tissue evidence="2">Leaf</tissue>
    </source>
</reference>
<feature type="transmembrane region" description="Helical" evidence="1">
    <location>
        <begin position="60"/>
        <end position="79"/>
    </location>
</feature>
<feature type="transmembrane region" description="Helical" evidence="1">
    <location>
        <begin position="305"/>
        <end position="324"/>
    </location>
</feature>
<evidence type="ECO:0000313" key="3">
    <source>
        <dbReference type="Proteomes" id="UP000306102"/>
    </source>
</evidence>
<gene>
    <name evidence="2" type="ORF">TEA_021397</name>
</gene>
<dbReference type="PANTHER" id="PTHR34116:SF9">
    <property type="entry name" value="OS08G0346600 PROTEIN"/>
    <property type="match status" value="1"/>
</dbReference>
<name>A0A4S4DFD6_CAMSN</name>
<keyword evidence="1" id="KW-1133">Transmembrane helix</keyword>
<dbReference type="AlphaFoldDB" id="A0A4S4DFD6"/>
<keyword evidence="1" id="KW-0472">Membrane</keyword>
<dbReference type="EMBL" id="SDRB02011666">
    <property type="protein sequence ID" value="THG00486.1"/>
    <property type="molecule type" value="Genomic_DNA"/>
</dbReference>
<proteinExistence type="predicted"/>
<comment type="caution">
    <text evidence="2">The sequence shown here is derived from an EMBL/GenBank/DDBJ whole genome shotgun (WGS) entry which is preliminary data.</text>
</comment>
<dbReference type="PANTHER" id="PTHR34116">
    <property type="entry name" value="PLASMINOGEN ACTIVATOR INHIBITOR"/>
    <property type="match status" value="1"/>
</dbReference>